<dbReference type="EMBL" id="AVOT02137535">
    <property type="protein sequence ID" value="MBW0590235.1"/>
    <property type="molecule type" value="Genomic_DNA"/>
</dbReference>
<sequence length="148" mass="16335">MPVQHRLPTKNTRCKRNHAVLTPTERAPLECTPSVDQLSANLDRGPPMEGSTCSRRGDEEAEYSEEAEVSGSLEDPGAPNPALFNLNCFSQAEPNLLKNMSQMNQLMGQLTEEATARDNSRAPEFKTSSMKVPDSLYGTQAHKSRVFI</sequence>
<feature type="region of interest" description="Disordered" evidence="1">
    <location>
        <begin position="1"/>
        <end position="78"/>
    </location>
</feature>
<feature type="compositionally biased region" description="Acidic residues" evidence="1">
    <location>
        <begin position="59"/>
        <end position="68"/>
    </location>
</feature>
<evidence type="ECO:0000256" key="1">
    <source>
        <dbReference type="SAM" id="MobiDB-lite"/>
    </source>
</evidence>
<dbReference type="AlphaFoldDB" id="A0A9Q3KY29"/>
<name>A0A9Q3KY29_9BASI</name>
<dbReference type="Proteomes" id="UP000765509">
    <property type="component" value="Unassembled WGS sequence"/>
</dbReference>
<protein>
    <submittedName>
        <fullName evidence="2">Uncharacterized protein</fullName>
    </submittedName>
</protein>
<accession>A0A9Q3KY29</accession>
<organism evidence="2 3">
    <name type="scientific">Austropuccinia psidii MF-1</name>
    <dbReference type="NCBI Taxonomy" id="1389203"/>
    <lineage>
        <taxon>Eukaryota</taxon>
        <taxon>Fungi</taxon>
        <taxon>Dikarya</taxon>
        <taxon>Basidiomycota</taxon>
        <taxon>Pucciniomycotina</taxon>
        <taxon>Pucciniomycetes</taxon>
        <taxon>Pucciniales</taxon>
        <taxon>Sphaerophragmiaceae</taxon>
        <taxon>Austropuccinia</taxon>
    </lineage>
</organism>
<gene>
    <name evidence="2" type="ORF">O181_129950</name>
</gene>
<evidence type="ECO:0000313" key="2">
    <source>
        <dbReference type="EMBL" id="MBW0590235.1"/>
    </source>
</evidence>
<comment type="caution">
    <text evidence="2">The sequence shown here is derived from an EMBL/GenBank/DDBJ whole genome shotgun (WGS) entry which is preliminary data.</text>
</comment>
<evidence type="ECO:0000313" key="3">
    <source>
        <dbReference type="Proteomes" id="UP000765509"/>
    </source>
</evidence>
<keyword evidence="3" id="KW-1185">Reference proteome</keyword>
<proteinExistence type="predicted"/>
<reference evidence="2" key="1">
    <citation type="submission" date="2021-03" db="EMBL/GenBank/DDBJ databases">
        <title>Draft genome sequence of rust myrtle Austropuccinia psidii MF-1, a brazilian biotype.</title>
        <authorList>
            <person name="Quecine M.C."/>
            <person name="Pachon D.M.R."/>
            <person name="Bonatelli M.L."/>
            <person name="Correr F.H."/>
            <person name="Franceschini L.M."/>
            <person name="Leite T.F."/>
            <person name="Margarido G.R.A."/>
            <person name="Almeida C.A."/>
            <person name="Ferrarezi J.A."/>
            <person name="Labate C.A."/>
        </authorList>
    </citation>
    <scope>NUCLEOTIDE SEQUENCE</scope>
    <source>
        <strain evidence="2">MF-1</strain>
    </source>
</reference>